<gene>
    <name evidence="1" type="ORF">CVT26_005701</name>
</gene>
<reference evidence="1 2" key="1">
    <citation type="journal article" date="2018" name="Evol. Lett.">
        <title>Horizontal gene cluster transfer increased hallucinogenic mushroom diversity.</title>
        <authorList>
            <person name="Reynolds H.T."/>
            <person name="Vijayakumar V."/>
            <person name="Gluck-Thaler E."/>
            <person name="Korotkin H.B."/>
            <person name="Matheny P.B."/>
            <person name="Slot J.C."/>
        </authorList>
    </citation>
    <scope>NUCLEOTIDE SEQUENCE [LARGE SCALE GENOMIC DNA]</scope>
    <source>
        <strain evidence="1 2">SRW20</strain>
    </source>
</reference>
<accession>A0A409WJU2</accession>
<keyword evidence="2" id="KW-1185">Reference proteome</keyword>
<evidence type="ECO:0000313" key="2">
    <source>
        <dbReference type="Proteomes" id="UP000284706"/>
    </source>
</evidence>
<protein>
    <recommendedName>
        <fullName evidence="3">Major facilitator superfamily (MFS) profile domain-containing protein</fullName>
    </recommendedName>
</protein>
<dbReference type="OrthoDB" id="2533084at2759"/>
<organism evidence="1 2">
    <name type="scientific">Gymnopilus dilepis</name>
    <dbReference type="NCBI Taxonomy" id="231916"/>
    <lineage>
        <taxon>Eukaryota</taxon>
        <taxon>Fungi</taxon>
        <taxon>Dikarya</taxon>
        <taxon>Basidiomycota</taxon>
        <taxon>Agaricomycotina</taxon>
        <taxon>Agaricomycetes</taxon>
        <taxon>Agaricomycetidae</taxon>
        <taxon>Agaricales</taxon>
        <taxon>Agaricineae</taxon>
        <taxon>Hymenogastraceae</taxon>
        <taxon>Gymnopilus</taxon>
    </lineage>
</organism>
<evidence type="ECO:0000313" key="1">
    <source>
        <dbReference type="EMBL" id="PPQ78794.1"/>
    </source>
</evidence>
<dbReference type="EMBL" id="NHYE01005037">
    <property type="protein sequence ID" value="PPQ78794.1"/>
    <property type="molecule type" value="Genomic_DNA"/>
</dbReference>
<dbReference type="InParanoid" id="A0A409WJU2"/>
<comment type="caution">
    <text evidence="1">The sequence shown here is derived from an EMBL/GenBank/DDBJ whole genome shotgun (WGS) entry which is preliminary data.</text>
</comment>
<dbReference type="AlphaFoldDB" id="A0A409WJU2"/>
<evidence type="ECO:0008006" key="3">
    <source>
        <dbReference type="Google" id="ProtNLM"/>
    </source>
</evidence>
<name>A0A409WJU2_9AGAR</name>
<sequence length="171" mass="18812">MNLRIDVAPQKPALINRPSHEYGFSVLATHLSPEMDLDAEKLKGEEIAVKESGDEASTKSESLEGIDLFTLHEQRAGRLVLDPVEAREEFGEAIASKLKLSKDGKYVLWPQPTDDPDDPQNSDWRKNLQLVIIVLAAIIPDFDSGIGIVSVFAIAKQYNTTTGVINDLTAK</sequence>
<dbReference type="Proteomes" id="UP000284706">
    <property type="component" value="Unassembled WGS sequence"/>
</dbReference>
<proteinExistence type="predicted"/>